<dbReference type="RefSeq" id="WP_132605972.1">
    <property type="nucleotide sequence ID" value="NZ_SMKO01000243.1"/>
</dbReference>
<dbReference type="InterPro" id="IPR029058">
    <property type="entry name" value="AB_hydrolase_fold"/>
</dbReference>
<name>A0A4R4UK38_9ACTN</name>
<dbReference type="Pfam" id="PF07993">
    <property type="entry name" value="NAD_binding_4"/>
    <property type="match status" value="1"/>
</dbReference>
<dbReference type="InterPro" id="IPR036291">
    <property type="entry name" value="NAD(P)-bd_dom_sf"/>
</dbReference>
<dbReference type="GO" id="GO:0004029">
    <property type="term" value="F:aldehyde dehydrogenase (NAD+) activity"/>
    <property type="evidence" value="ECO:0007669"/>
    <property type="project" value="TreeGrafter"/>
</dbReference>
<sequence>MSPPDTLVTGATGFMGRWLVAELLSAGRPVAVTVRGGPARAADLRAWLRAHDVSDQRLTAVAADVTRPGLALAPEDETRLESVRDVFNTAGVYRFGLGRDEARPVNVDGAVNVLRWAAARPRLRRLVHISGCRVGAAEPPSEHDLAGLYRRLGAYEASKREGDAAVRRAAAEQGIPLTVVNPATVIGHSATGESGQYLGLAGLVERLWSGRLPALPGSRHTYVPVVTADHLARFLAAVPEHDRGPFRAHWVLDDATPELPELVALLARHLGLRAPRVLLPAGLVRRLPRALTGAEPESLTFISEDRYDTSSADALAGAAGLAHPPVREALRRWAGRLVADLPGLGRSAPSAAGPAAWLAALLAPVRTRPVLVAHSAGAAPALRHAHAHPGRLAGLVLVSPHFLQRRPPWHLRAAVLAGPLLRTVSGPRLARALLGPGTTAGPALESAVAQLRRPGVARRTARRLDRAQRQAERAELRALTATCPVPVRVVAGEHDPLVGDALDVPVTIVHGAGHHPELSHPAQVAAAANAGVRPG</sequence>
<feature type="domain" description="AB hydrolase-1" evidence="2">
    <location>
        <begin position="330"/>
        <end position="527"/>
    </location>
</feature>
<dbReference type="PANTHER" id="PTHR48079:SF6">
    <property type="entry name" value="NAD(P)-BINDING DOMAIN-CONTAINING PROTEIN-RELATED"/>
    <property type="match status" value="1"/>
</dbReference>
<dbReference type="EMBL" id="SMKO01000243">
    <property type="protein sequence ID" value="TDC88763.1"/>
    <property type="molecule type" value="Genomic_DNA"/>
</dbReference>
<dbReference type="GO" id="GO:0016787">
    <property type="term" value="F:hydrolase activity"/>
    <property type="evidence" value="ECO:0007669"/>
    <property type="project" value="UniProtKB-KW"/>
</dbReference>
<dbReference type="Pfam" id="PF12697">
    <property type="entry name" value="Abhydrolase_6"/>
    <property type="match status" value="1"/>
</dbReference>
<dbReference type="GO" id="GO:0005737">
    <property type="term" value="C:cytoplasm"/>
    <property type="evidence" value="ECO:0007669"/>
    <property type="project" value="TreeGrafter"/>
</dbReference>
<evidence type="ECO:0000259" key="1">
    <source>
        <dbReference type="Pfam" id="PF07993"/>
    </source>
</evidence>
<proteinExistence type="predicted"/>
<comment type="caution">
    <text evidence="3">The sequence shown here is derived from an EMBL/GenBank/DDBJ whole genome shotgun (WGS) entry which is preliminary data.</text>
</comment>
<organism evidence="3 4">
    <name type="scientific">Nonomuraea deserti</name>
    <dbReference type="NCBI Taxonomy" id="1848322"/>
    <lineage>
        <taxon>Bacteria</taxon>
        <taxon>Bacillati</taxon>
        <taxon>Actinomycetota</taxon>
        <taxon>Actinomycetes</taxon>
        <taxon>Streptosporangiales</taxon>
        <taxon>Streptosporangiaceae</taxon>
        <taxon>Nonomuraea</taxon>
    </lineage>
</organism>
<dbReference type="InterPro" id="IPR013120">
    <property type="entry name" value="FAR_NAD-bd"/>
</dbReference>
<dbReference type="Proteomes" id="UP000295258">
    <property type="component" value="Unassembled WGS sequence"/>
</dbReference>
<dbReference type="Gene3D" id="3.40.50.720">
    <property type="entry name" value="NAD(P)-binding Rossmann-like Domain"/>
    <property type="match status" value="1"/>
</dbReference>
<dbReference type="SUPFAM" id="SSF51735">
    <property type="entry name" value="NAD(P)-binding Rossmann-fold domains"/>
    <property type="match status" value="1"/>
</dbReference>
<dbReference type="Gene3D" id="3.40.50.1820">
    <property type="entry name" value="alpha/beta hydrolase"/>
    <property type="match status" value="1"/>
</dbReference>
<evidence type="ECO:0000313" key="4">
    <source>
        <dbReference type="Proteomes" id="UP000295258"/>
    </source>
</evidence>
<gene>
    <name evidence="3" type="ORF">E1292_45250</name>
</gene>
<evidence type="ECO:0000313" key="3">
    <source>
        <dbReference type="EMBL" id="TDC88763.1"/>
    </source>
</evidence>
<protein>
    <submittedName>
        <fullName evidence="3">Alpha/beta fold hydrolase</fullName>
    </submittedName>
</protein>
<dbReference type="InterPro" id="IPR051783">
    <property type="entry name" value="NAD(P)-dependent_oxidoreduct"/>
</dbReference>
<dbReference type="AlphaFoldDB" id="A0A4R4UK38"/>
<reference evidence="3 4" key="1">
    <citation type="submission" date="2019-03" db="EMBL/GenBank/DDBJ databases">
        <title>Draft genome sequences of novel Actinobacteria.</title>
        <authorList>
            <person name="Sahin N."/>
            <person name="Ay H."/>
            <person name="Saygin H."/>
        </authorList>
    </citation>
    <scope>NUCLEOTIDE SEQUENCE [LARGE SCALE GENOMIC DNA]</scope>
    <source>
        <strain evidence="3 4">KC310</strain>
    </source>
</reference>
<keyword evidence="3" id="KW-0378">Hydrolase</keyword>
<dbReference type="InterPro" id="IPR000073">
    <property type="entry name" value="AB_hydrolase_1"/>
</dbReference>
<dbReference type="SUPFAM" id="SSF53474">
    <property type="entry name" value="alpha/beta-Hydrolases"/>
    <property type="match status" value="1"/>
</dbReference>
<dbReference type="PANTHER" id="PTHR48079">
    <property type="entry name" value="PROTEIN YEEZ"/>
    <property type="match status" value="1"/>
</dbReference>
<accession>A0A4R4UK38</accession>
<keyword evidence="4" id="KW-1185">Reference proteome</keyword>
<feature type="domain" description="Thioester reductase (TE)" evidence="1">
    <location>
        <begin position="8"/>
        <end position="234"/>
    </location>
</feature>
<evidence type="ECO:0000259" key="2">
    <source>
        <dbReference type="Pfam" id="PF12697"/>
    </source>
</evidence>